<dbReference type="KEGG" id="hhw:NCTC503_01909"/>
<feature type="signal peptide" evidence="6">
    <location>
        <begin position="1"/>
        <end position="29"/>
    </location>
</feature>
<name>A0A4U9RJ84_HATHI</name>
<feature type="region of interest" description="Disordered" evidence="5">
    <location>
        <begin position="621"/>
        <end position="667"/>
    </location>
</feature>
<dbReference type="AlphaFoldDB" id="A0A4U9RJ84"/>
<dbReference type="InterPro" id="IPR019931">
    <property type="entry name" value="LPXTG_anchor"/>
</dbReference>
<evidence type="ECO:0000256" key="2">
    <source>
        <dbReference type="ARBA" id="ARBA00022525"/>
    </source>
</evidence>
<evidence type="ECO:0000313" key="8">
    <source>
        <dbReference type="EMBL" id="VTQ92132.1"/>
    </source>
</evidence>
<dbReference type="EMBL" id="LR590481">
    <property type="protein sequence ID" value="VTQ92132.1"/>
    <property type="molecule type" value="Genomic_DNA"/>
</dbReference>
<accession>A0A4U9RJ84</accession>
<evidence type="ECO:0000256" key="3">
    <source>
        <dbReference type="ARBA" id="ARBA00022729"/>
    </source>
</evidence>
<protein>
    <submittedName>
        <fullName evidence="8">Ig-like domain-containing protein,Transglutaminase-like superfamily protein</fullName>
    </submittedName>
</protein>
<evidence type="ECO:0000256" key="4">
    <source>
        <dbReference type="ARBA" id="ARBA00023088"/>
    </source>
</evidence>
<keyword evidence="2" id="KW-0964">Secreted</keyword>
<keyword evidence="3 6" id="KW-0732">Signal</keyword>
<evidence type="ECO:0000256" key="1">
    <source>
        <dbReference type="ARBA" id="ARBA00022512"/>
    </source>
</evidence>
<dbReference type="OrthoDB" id="9762066at2"/>
<evidence type="ECO:0000256" key="5">
    <source>
        <dbReference type="SAM" id="MobiDB-lite"/>
    </source>
</evidence>
<evidence type="ECO:0000259" key="7">
    <source>
        <dbReference type="PROSITE" id="PS50847"/>
    </source>
</evidence>
<organism evidence="8 9">
    <name type="scientific">Hathewaya histolytica</name>
    <name type="common">Clostridium histolyticum</name>
    <dbReference type="NCBI Taxonomy" id="1498"/>
    <lineage>
        <taxon>Bacteria</taxon>
        <taxon>Bacillati</taxon>
        <taxon>Bacillota</taxon>
        <taxon>Clostridia</taxon>
        <taxon>Eubacteriales</taxon>
        <taxon>Clostridiaceae</taxon>
        <taxon>Hathewaya</taxon>
    </lineage>
</organism>
<dbReference type="Pfam" id="PF07532">
    <property type="entry name" value="Big_4"/>
    <property type="match status" value="3"/>
</dbReference>
<reference evidence="8 9" key="1">
    <citation type="submission" date="2019-05" db="EMBL/GenBank/DDBJ databases">
        <authorList>
            <consortium name="Pathogen Informatics"/>
        </authorList>
    </citation>
    <scope>NUCLEOTIDE SEQUENCE [LARGE SCALE GENOMIC DNA]</scope>
    <source>
        <strain evidence="8 9">NCTC503</strain>
    </source>
</reference>
<evidence type="ECO:0000313" key="9">
    <source>
        <dbReference type="Proteomes" id="UP000308489"/>
    </source>
</evidence>
<dbReference type="RefSeq" id="WP_138210501.1">
    <property type="nucleotide sequence ID" value="NZ_CBCRUQ010000003.1"/>
</dbReference>
<dbReference type="InterPro" id="IPR011081">
    <property type="entry name" value="Big_4"/>
</dbReference>
<sequence>MINKKNIRLLAALSSTVFLTLNSSISVQAYNSNFQNSQSLIQSLGKESVENPSLKNSENQGKDGFILLKSINNNKVNLNISQNNETLKITGSLNSKTNENISIAIEDKDKNIVHIDEIESDSNGNIDTVFDFSDNLAGEYTLSMNSESIEELMVEKFNVNSTSPHEIALEELENAMNKDVDFTQKVNTDNLSNKIKNLSNLGQSQNDPLNTKVKTNLDLANNILKNSLKAQENLDNLAKIGNNLNENDFNSIKAYENLYTSLGKLNINDITNNSFENKKLNNKQLNSKKVNTEKVFLLSPGKDKNHIKITYLGEDITNLNTKFKSSIKDVNSYGKDIKLDPNTLEVSIDNDKPENDNKEYNFTLNISENFWGFDRNITVKVTDVKDGDILEVTNIKTPFVKSITPLEPIFIKKGTKPELPKKVTVLLSNGTQKELPVTWTNFDHNKVDSHNLIGTVDGTSLKTSLIINVYENSQDIKILPLEPIKIFVGDNLVLPKKVKVKLPNNSLEDKNVTWNNIPDVNKKGEYTLQGSVEGTSEKANLKLSIVNPEIKSIEKLNPITLDYGASYTLPKTVKVTLENGKVIDVQVEWDKVINTKVPGVITVNGKLKDFNRNISLSINIKGKTDTNNNGSLDNKDKFNPKNPNVNNNKDKNLNIKGQVSNNKPLPKTGEELPISNYLFGSMLVGIGAFLKRKRR</sequence>
<dbReference type="PROSITE" id="PS50847">
    <property type="entry name" value="GRAM_POS_ANCHORING"/>
    <property type="match status" value="1"/>
</dbReference>
<keyword evidence="1" id="KW-0134">Cell wall</keyword>
<evidence type="ECO:0000256" key="6">
    <source>
        <dbReference type="SAM" id="SignalP"/>
    </source>
</evidence>
<feature type="domain" description="Gram-positive cocci surface proteins LPxTG" evidence="7">
    <location>
        <begin position="665"/>
        <end position="695"/>
    </location>
</feature>
<feature type="chain" id="PRO_5020934073" evidence="6">
    <location>
        <begin position="30"/>
        <end position="695"/>
    </location>
</feature>
<proteinExistence type="predicted"/>
<gene>
    <name evidence="8" type="ORF">NCTC503_01909</name>
</gene>
<keyword evidence="9" id="KW-1185">Reference proteome</keyword>
<dbReference type="NCBIfam" id="TIGR01167">
    <property type="entry name" value="LPXTG_anchor"/>
    <property type="match status" value="1"/>
</dbReference>
<keyword evidence="4" id="KW-0572">Peptidoglycan-anchor</keyword>
<dbReference type="Proteomes" id="UP000308489">
    <property type="component" value="Chromosome 1"/>
</dbReference>